<sequence length="80" mass="9002">MLVTEWDRTVAVGITHFAIIRVAELRGKYGYSAPQTDFAKTVPTVMRKLCGESALKLERAAGELVVSDFTHFEFIPDRDE</sequence>
<reference evidence="1" key="1">
    <citation type="submission" date="2020-08" db="EMBL/GenBank/DDBJ databases">
        <title>Multicomponent nature underlies the extraordinary mechanical properties of spider dragline silk.</title>
        <authorList>
            <person name="Kono N."/>
            <person name="Nakamura H."/>
            <person name="Mori M."/>
            <person name="Yoshida Y."/>
            <person name="Ohtoshi R."/>
            <person name="Malay A.D."/>
            <person name="Moran D.A.P."/>
            <person name="Tomita M."/>
            <person name="Numata K."/>
            <person name="Arakawa K."/>
        </authorList>
    </citation>
    <scope>NUCLEOTIDE SEQUENCE</scope>
</reference>
<evidence type="ECO:0000313" key="1">
    <source>
        <dbReference type="EMBL" id="GFY41290.1"/>
    </source>
</evidence>
<protein>
    <submittedName>
        <fullName evidence="1">Uncharacterized protein</fullName>
    </submittedName>
</protein>
<proteinExistence type="predicted"/>
<dbReference type="Proteomes" id="UP000886998">
    <property type="component" value="Unassembled WGS sequence"/>
</dbReference>
<accession>A0A8X6WV24</accession>
<name>A0A8X6WV24_9ARAC</name>
<comment type="caution">
    <text evidence="1">The sequence shown here is derived from an EMBL/GenBank/DDBJ whole genome shotgun (WGS) entry which is preliminary data.</text>
</comment>
<dbReference type="AlphaFoldDB" id="A0A8X6WV24"/>
<dbReference type="EMBL" id="BMAV01002396">
    <property type="protein sequence ID" value="GFY41290.1"/>
    <property type="molecule type" value="Genomic_DNA"/>
</dbReference>
<gene>
    <name evidence="1" type="ORF">TNIN_259571</name>
</gene>
<evidence type="ECO:0000313" key="2">
    <source>
        <dbReference type="Proteomes" id="UP000886998"/>
    </source>
</evidence>
<organism evidence="1 2">
    <name type="scientific">Trichonephila inaurata madagascariensis</name>
    <dbReference type="NCBI Taxonomy" id="2747483"/>
    <lineage>
        <taxon>Eukaryota</taxon>
        <taxon>Metazoa</taxon>
        <taxon>Ecdysozoa</taxon>
        <taxon>Arthropoda</taxon>
        <taxon>Chelicerata</taxon>
        <taxon>Arachnida</taxon>
        <taxon>Araneae</taxon>
        <taxon>Araneomorphae</taxon>
        <taxon>Entelegynae</taxon>
        <taxon>Araneoidea</taxon>
        <taxon>Nephilidae</taxon>
        <taxon>Trichonephila</taxon>
        <taxon>Trichonephila inaurata</taxon>
    </lineage>
</organism>
<keyword evidence="2" id="KW-1185">Reference proteome</keyword>